<accession>A0A839QE62</accession>
<dbReference type="Pfam" id="PF01370">
    <property type="entry name" value="Epimerase"/>
    <property type="match status" value="1"/>
</dbReference>
<keyword evidence="3" id="KW-1185">Reference proteome</keyword>
<proteinExistence type="predicted"/>
<dbReference type="PANTHER" id="PTHR48079:SF6">
    <property type="entry name" value="NAD(P)-BINDING DOMAIN-CONTAINING PROTEIN-RELATED"/>
    <property type="match status" value="1"/>
</dbReference>
<dbReference type="Gene3D" id="3.40.50.720">
    <property type="entry name" value="NAD(P)-binding Rossmann-like Domain"/>
    <property type="match status" value="1"/>
</dbReference>
<name>A0A839QE62_MYCIR</name>
<dbReference type="SUPFAM" id="SSF51735">
    <property type="entry name" value="NAD(P)-binding Rossmann-fold domains"/>
    <property type="match status" value="1"/>
</dbReference>
<dbReference type="InterPro" id="IPR036291">
    <property type="entry name" value="NAD(P)-bd_dom_sf"/>
</dbReference>
<dbReference type="RefSeq" id="WP_183471213.1">
    <property type="nucleotide sequence ID" value="NZ_JACHVU010000010.1"/>
</dbReference>
<comment type="caution">
    <text evidence="2">The sequence shown here is derived from an EMBL/GenBank/DDBJ whole genome shotgun (WGS) entry which is preliminary data.</text>
</comment>
<sequence length="305" mass="32168">MIVVVTGATGALGRPTVAQLTRAGHRVRALVRSRQSADAARALGAEAVPAALFDPDSLRRAVSGADAIMHLATRIVSAARARHRAAWAENDRIRRDGTRHLVDAALAAGVGAVVYPSFAPVYADGGDRWLEFGSPLDPTDILVSTLDAEREIDRFTTHGGRGVVLRMAAIYGPYSAASGDVIALARKGISTFAGPAGAHQSLVWDEDAAAALVTALHAPPGGYDIADDEPLTRADLAAALATAVGRRSVWRPPTPLVRAALGARMGFLLRSQRVSNRRFAAGTDWRPRVPDATVGLGRMRKVLTI</sequence>
<dbReference type="GO" id="GO:0004029">
    <property type="term" value="F:aldehyde dehydrogenase (NAD+) activity"/>
    <property type="evidence" value="ECO:0007669"/>
    <property type="project" value="TreeGrafter"/>
</dbReference>
<dbReference type="GO" id="GO:0005737">
    <property type="term" value="C:cytoplasm"/>
    <property type="evidence" value="ECO:0007669"/>
    <property type="project" value="TreeGrafter"/>
</dbReference>
<dbReference type="InterPro" id="IPR001509">
    <property type="entry name" value="Epimerase_deHydtase"/>
</dbReference>
<gene>
    <name evidence="2" type="ORF">FHR72_003967</name>
</gene>
<dbReference type="AlphaFoldDB" id="A0A839QE62"/>
<evidence type="ECO:0000313" key="3">
    <source>
        <dbReference type="Proteomes" id="UP000550501"/>
    </source>
</evidence>
<organism evidence="2 3">
    <name type="scientific">Mycolicibacterium iranicum</name>
    <name type="common">Mycobacterium iranicum</name>
    <dbReference type="NCBI Taxonomy" id="912594"/>
    <lineage>
        <taxon>Bacteria</taxon>
        <taxon>Bacillati</taxon>
        <taxon>Actinomycetota</taxon>
        <taxon>Actinomycetes</taxon>
        <taxon>Mycobacteriales</taxon>
        <taxon>Mycobacteriaceae</taxon>
        <taxon>Mycolicibacterium</taxon>
    </lineage>
</organism>
<reference evidence="2 3" key="1">
    <citation type="submission" date="2020-08" db="EMBL/GenBank/DDBJ databases">
        <title>The Agave Microbiome: Exploring the role of microbial communities in plant adaptations to desert environments.</title>
        <authorList>
            <person name="Partida-Martinez L.P."/>
        </authorList>
    </citation>
    <scope>NUCLEOTIDE SEQUENCE [LARGE SCALE GENOMIC DNA]</scope>
    <source>
        <strain evidence="2 3">AT2.18</strain>
    </source>
</reference>
<dbReference type="EMBL" id="JACHVU010000010">
    <property type="protein sequence ID" value="MBB2992466.1"/>
    <property type="molecule type" value="Genomic_DNA"/>
</dbReference>
<dbReference type="Proteomes" id="UP000550501">
    <property type="component" value="Unassembled WGS sequence"/>
</dbReference>
<feature type="domain" description="NAD-dependent epimerase/dehydratase" evidence="1">
    <location>
        <begin position="3"/>
        <end position="218"/>
    </location>
</feature>
<dbReference type="PANTHER" id="PTHR48079">
    <property type="entry name" value="PROTEIN YEEZ"/>
    <property type="match status" value="1"/>
</dbReference>
<protein>
    <submittedName>
        <fullName evidence="2">Nucleoside-diphosphate-sugar epimerase</fullName>
    </submittedName>
</protein>
<evidence type="ECO:0000313" key="2">
    <source>
        <dbReference type="EMBL" id="MBB2992466.1"/>
    </source>
</evidence>
<evidence type="ECO:0000259" key="1">
    <source>
        <dbReference type="Pfam" id="PF01370"/>
    </source>
</evidence>
<dbReference type="InterPro" id="IPR051783">
    <property type="entry name" value="NAD(P)-dependent_oxidoreduct"/>
</dbReference>